<dbReference type="SUPFAM" id="SSF48726">
    <property type="entry name" value="Immunoglobulin"/>
    <property type="match status" value="1"/>
</dbReference>
<dbReference type="InterPro" id="IPR007110">
    <property type="entry name" value="Ig-like_dom"/>
</dbReference>
<dbReference type="GO" id="GO:0098609">
    <property type="term" value="P:cell-cell adhesion"/>
    <property type="evidence" value="ECO:0007669"/>
    <property type="project" value="TreeGrafter"/>
</dbReference>
<dbReference type="InterPro" id="IPR013783">
    <property type="entry name" value="Ig-like_fold"/>
</dbReference>
<keyword evidence="5" id="KW-0393">Immunoglobulin domain</keyword>
<comment type="caution">
    <text evidence="7">The sequence shown here is derived from an EMBL/GenBank/DDBJ whole genome shotgun (WGS) entry which is preliminary data.</text>
</comment>
<dbReference type="GO" id="GO:0005886">
    <property type="term" value="C:plasma membrane"/>
    <property type="evidence" value="ECO:0007669"/>
    <property type="project" value="TreeGrafter"/>
</dbReference>
<evidence type="ECO:0000313" key="7">
    <source>
        <dbReference type="EMBL" id="GFR27847.1"/>
    </source>
</evidence>
<keyword evidence="3" id="KW-1015">Disulfide bond</keyword>
<name>A0A8X6M0V7_TRICU</name>
<protein>
    <submittedName>
        <fullName evidence="7">Synaptogenesis protein syg-2</fullName>
    </submittedName>
</protein>
<evidence type="ECO:0000256" key="2">
    <source>
        <dbReference type="ARBA" id="ARBA00023136"/>
    </source>
</evidence>
<dbReference type="GO" id="GO:0005911">
    <property type="term" value="C:cell-cell junction"/>
    <property type="evidence" value="ECO:0007669"/>
    <property type="project" value="TreeGrafter"/>
</dbReference>
<comment type="subcellular location">
    <subcellularLocation>
        <location evidence="1">Membrane</location>
        <topology evidence="1">Single-pass type I membrane protein</topology>
    </subcellularLocation>
</comment>
<dbReference type="AlphaFoldDB" id="A0A8X6M0V7"/>
<dbReference type="PROSITE" id="PS50835">
    <property type="entry name" value="IG_LIKE"/>
    <property type="match status" value="1"/>
</dbReference>
<organism evidence="7 8">
    <name type="scientific">Trichonephila clavata</name>
    <name type="common">Joro spider</name>
    <name type="synonym">Nephila clavata</name>
    <dbReference type="NCBI Taxonomy" id="2740835"/>
    <lineage>
        <taxon>Eukaryota</taxon>
        <taxon>Metazoa</taxon>
        <taxon>Ecdysozoa</taxon>
        <taxon>Arthropoda</taxon>
        <taxon>Chelicerata</taxon>
        <taxon>Arachnida</taxon>
        <taxon>Araneae</taxon>
        <taxon>Araneomorphae</taxon>
        <taxon>Entelegynae</taxon>
        <taxon>Araneoidea</taxon>
        <taxon>Nephilidae</taxon>
        <taxon>Trichonephila</taxon>
    </lineage>
</organism>
<feature type="domain" description="Ig-like" evidence="6">
    <location>
        <begin position="64"/>
        <end position="170"/>
    </location>
</feature>
<dbReference type="EMBL" id="BMAO01008977">
    <property type="protein sequence ID" value="GFR27847.1"/>
    <property type="molecule type" value="Genomic_DNA"/>
</dbReference>
<evidence type="ECO:0000259" key="6">
    <source>
        <dbReference type="PROSITE" id="PS50835"/>
    </source>
</evidence>
<dbReference type="Gene3D" id="2.60.40.10">
    <property type="entry name" value="Immunoglobulins"/>
    <property type="match status" value="1"/>
</dbReference>
<dbReference type="InterPro" id="IPR036179">
    <property type="entry name" value="Ig-like_dom_sf"/>
</dbReference>
<evidence type="ECO:0000256" key="5">
    <source>
        <dbReference type="ARBA" id="ARBA00023319"/>
    </source>
</evidence>
<dbReference type="PANTHER" id="PTHR11640:SF136">
    <property type="entry name" value="NEPHRIN"/>
    <property type="match status" value="1"/>
</dbReference>
<keyword evidence="2" id="KW-0472">Membrane</keyword>
<evidence type="ECO:0000256" key="1">
    <source>
        <dbReference type="ARBA" id="ARBA00004479"/>
    </source>
</evidence>
<dbReference type="InterPro" id="IPR051275">
    <property type="entry name" value="Cell_adhesion_signaling"/>
</dbReference>
<proteinExistence type="predicted"/>
<dbReference type="OrthoDB" id="6159398at2759"/>
<gene>
    <name evidence="7" type="primary">syg-2_2</name>
    <name evidence="7" type="ORF">TNCT_254831</name>
</gene>
<reference evidence="7" key="1">
    <citation type="submission" date="2020-07" db="EMBL/GenBank/DDBJ databases">
        <title>Multicomponent nature underlies the extraordinary mechanical properties of spider dragline silk.</title>
        <authorList>
            <person name="Kono N."/>
            <person name="Nakamura H."/>
            <person name="Mori M."/>
            <person name="Yoshida Y."/>
            <person name="Ohtoshi R."/>
            <person name="Malay A.D."/>
            <person name="Moran D.A.P."/>
            <person name="Tomita M."/>
            <person name="Numata K."/>
            <person name="Arakawa K."/>
        </authorList>
    </citation>
    <scope>NUCLEOTIDE SEQUENCE</scope>
</reference>
<evidence type="ECO:0000313" key="8">
    <source>
        <dbReference type="Proteomes" id="UP000887116"/>
    </source>
</evidence>
<keyword evidence="8" id="KW-1185">Reference proteome</keyword>
<dbReference type="Proteomes" id="UP000887116">
    <property type="component" value="Unassembled WGS sequence"/>
</dbReference>
<dbReference type="GO" id="GO:0050839">
    <property type="term" value="F:cell adhesion molecule binding"/>
    <property type="evidence" value="ECO:0007669"/>
    <property type="project" value="TreeGrafter"/>
</dbReference>
<keyword evidence="4" id="KW-0325">Glycoprotein</keyword>
<evidence type="ECO:0000256" key="4">
    <source>
        <dbReference type="ARBA" id="ARBA00023180"/>
    </source>
</evidence>
<evidence type="ECO:0000256" key="3">
    <source>
        <dbReference type="ARBA" id="ARBA00023157"/>
    </source>
</evidence>
<dbReference type="PANTHER" id="PTHR11640">
    <property type="entry name" value="NEPHRIN"/>
    <property type="match status" value="1"/>
</dbReference>
<accession>A0A8X6M0V7</accession>
<sequence length="198" mass="22893">MYLEIKATQDAVSQTDQYEYSLFQNRHHINKNIKVFTCIAQNSPRHEKVFQTFNVSILYPPEEPTITGYDDNFELKEGDHQSFTCSALAGNPPAELRWYRGDTELVRFTMAMRKKGRSLNPAELETVINEICADDVSDNDIMIPELDELEENVVNTENSDSDTEKKYCSVCAIYFNNKHYIRRTDEKCYCACNCSFHG</sequence>